<name>A0A7W3IX79_9ACTN</name>
<dbReference type="RefSeq" id="WP_182536718.1">
    <property type="nucleotide sequence ID" value="NZ_JACGXA010000001.1"/>
</dbReference>
<evidence type="ECO:0000313" key="3">
    <source>
        <dbReference type="Proteomes" id="UP000580910"/>
    </source>
</evidence>
<evidence type="ECO:0000256" key="1">
    <source>
        <dbReference type="SAM" id="SignalP"/>
    </source>
</evidence>
<keyword evidence="3" id="KW-1185">Reference proteome</keyword>
<organism evidence="2 3">
    <name type="scientific">Nocardioides ginsengisegetis</name>
    <dbReference type="NCBI Taxonomy" id="661491"/>
    <lineage>
        <taxon>Bacteria</taxon>
        <taxon>Bacillati</taxon>
        <taxon>Actinomycetota</taxon>
        <taxon>Actinomycetes</taxon>
        <taxon>Propionibacteriales</taxon>
        <taxon>Nocardioidaceae</taxon>
        <taxon>Nocardioides</taxon>
    </lineage>
</organism>
<comment type="caution">
    <text evidence="2">The sequence shown here is derived from an EMBL/GenBank/DDBJ whole genome shotgun (WGS) entry which is preliminary data.</text>
</comment>
<dbReference type="EMBL" id="JACGXA010000001">
    <property type="protein sequence ID" value="MBA8802327.1"/>
    <property type="molecule type" value="Genomic_DNA"/>
</dbReference>
<dbReference type="AlphaFoldDB" id="A0A7W3IX79"/>
<proteinExistence type="predicted"/>
<accession>A0A7W3IX79</accession>
<feature type="chain" id="PRO_5038414940" description="Secreted protein" evidence="1">
    <location>
        <begin position="42"/>
        <end position="95"/>
    </location>
</feature>
<sequence>MNHHTTTRRHPRWSWTSASAGAAAAAITALLAGSFSGTPAAAIPVEQSTPPPVTAPLDPTRCPSLPDPRFVGGPWAHTVPGCPEVSQWWKHVQHR</sequence>
<protein>
    <recommendedName>
        <fullName evidence="4">Secreted protein</fullName>
    </recommendedName>
</protein>
<evidence type="ECO:0008006" key="4">
    <source>
        <dbReference type="Google" id="ProtNLM"/>
    </source>
</evidence>
<reference evidence="2 3" key="1">
    <citation type="submission" date="2020-07" db="EMBL/GenBank/DDBJ databases">
        <title>Sequencing the genomes of 1000 actinobacteria strains.</title>
        <authorList>
            <person name="Klenk H.-P."/>
        </authorList>
    </citation>
    <scope>NUCLEOTIDE SEQUENCE [LARGE SCALE GENOMIC DNA]</scope>
    <source>
        <strain evidence="2 3">DSM 21349</strain>
    </source>
</reference>
<evidence type="ECO:0000313" key="2">
    <source>
        <dbReference type="EMBL" id="MBA8802327.1"/>
    </source>
</evidence>
<dbReference type="Proteomes" id="UP000580910">
    <property type="component" value="Unassembled WGS sequence"/>
</dbReference>
<gene>
    <name evidence="2" type="ORF">FB382_000618</name>
</gene>
<keyword evidence="1" id="KW-0732">Signal</keyword>
<feature type="signal peptide" evidence="1">
    <location>
        <begin position="1"/>
        <end position="41"/>
    </location>
</feature>